<accession>A0A3N4I3C3</accession>
<proteinExistence type="predicted"/>
<evidence type="ECO:0000313" key="3">
    <source>
        <dbReference type="Proteomes" id="UP000275078"/>
    </source>
</evidence>
<feature type="region of interest" description="Disordered" evidence="1">
    <location>
        <begin position="1"/>
        <end position="38"/>
    </location>
</feature>
<organism evidence="2 3">
    <name type="scientific">Ascobolus immersus RN42</name>
    <dbReference type="NCBI Taxonomy" id="1160509"/>
    <lineage>
        <taxon>Eukaryota</taxon>
        <taxon>Fungi</taxon>
        <taxon>Dikarya</taxon>
        <taxon>Ascomycota</taxon>
        <taxon>Pezizomycotina</taxon>
        <taxon>Pezizomycetes</taxon>
        <taxon>Pezizales</taxon>
        <taxon>Ascobolaceae</taxon>
        <taxon>Ascobolus</taxon>
    </lineage>
</organism>
<feature type="compositionally biased region" description="Basic and acidic residues" evidence="1">
    <location>
        <begin position="8"/>
        <end position="19"/>
    </location>
</feature>
<dbReference type="EMBL" id="ML119694">
    <property type="protein sequence ID" value="RPA79896.1"/>
    <property type="molecule type" value="Genomic_DNA"/>
</dbReference>
<name>A0A3N4I3C3_ASCIM</name>
<evidence type="ECO:0000256" key="1">
    <source>
        <dbReference type="SAM" id="MobiDB-lite"/>
    </source>
</evidence>
<evidence type="ECO:0000313" key="2">
    <source>
        <dbReference type="EMBL" id="RPA79896.1"/>
    </source>
</evidence>
<dbReference type="OrthoDB" id="3009558at2759"/>
<dbReference type="STRING" id="1160509.A0A3N4I3C3"/>
<protein>
    <submittedName>
        <fullName evidence="2">Uncharacterized protein</fullName>
    </submittedName>
</protein>
<dbReference type="AlphaFoldDB" id="A0A3N4I3C3"/>
<reference evidence="2 3" key="1">
    <citation type="journal article" date="2018" name="Nat. Ecol. Evol.">
        <title>Pezizomycetes genomes reveal the molecular basis of ectomycorrhizal truffle lifestyle.</title>
        <authorList>
            <person name="Murat C."/>
            <person name="Payen T."/>
            <person name="Noel B."/>
            <person name="Kuo A."/>
            <person name="Morin E."/>
            <person name="Chen J."/>
            <person name="Kohler A."/>
            <person name="Krizsan K."/>
            <person name="Balestrini R."/>
            <person name="Da Silva C."/>
            <person name="Montanini B."/>
            <person name="Hainaut M."/>
            <person name="Levati E."/>
            <person name="Barry K.W."/>
            <person name="Belfiori B."/>
            <person name="Cichocki N."/>
            <person name="Clum A."/>
            <person name="Dockter R.B."/>
            <person name="Fauchery L."/>
            <person name="Guy J."/>
            <person name="Iotti M."/>
            <person name="Le Tacon F."/>
            <person name="Lindquist E.A."/>
            <person name="Lipzen A."/>
            <person name="Malagnac F."/>
            <person name="Mello A."/>
            <person name="Molinier V."/>
            <person name="Miyauchi S."/>
            <person name="Poulain J."/>
            <person name="Riccioni C."/>
            <person name="Rubini A."/>
            <person name="Sitrit Y."/>
            <person name="Splivallo R."/>
            <person name="Traeger S."/>
            <person name="Wang M."/>
            <person name="Zifcakova L."/>
            <person name="Wipf D."/>
            <person name="Zambonelli A."/>
            <person name="Paolocci F."/>
            <person name="Nowrousian M."/>
            <person name="Ottonello S."/>
            <person name="Baldrian P."/>
            <person name="Spatafora J.W."/>
            <person name="Henrissat B."/>
            <person name="Nagy L.G."/>
            <person name="Aury J.M."/>
            <person name="Wincker P."/>
            <person name="Grigoriev I.V."/>
            <person name="Bonfante P."/>
            <person name="Martin F.M."/>
        </authorList>
    </citation>
    <scope>NUCLEOTIDE SEQUENCE [LARGE SCALE GENOMIC DNA]</scope>
    <source>
        <strain evidence="2 3">RN42</strain>
    </source>
</reference>
<gene>
    <name evidence="2" type="ORF">BJ508DRAFT_327948</name>
</gene>
<feature type="compositionally biased region" description="Pro residues" evidence="1">
    <location>
        <begin position="25"/>
        <end position="38"/>
    </location>
</feature>
<keyword evidence="3" id="KW-1185">Reference proteome</keyword>
<sequence>MAPLGKRLHSDTEKDHESDWSEPTATPPSSPLTAPPLPIAVTKRQRLRSPQDLSVSDWQYGSSHRPLWITIERVKTDGLDATQLAMNRRTATETNSLDTLTTVGGESFIRTFHPAFEEREYVGMLVLPSGWRAWIVEDPFSAPTTPVAGLLVHLMPQTVQPYYPPSKYNDPFDKALDPRQICSDAVLSRLLELFSYAIGFTVFKAGVLNVMVPTGKGRKLLESLQHWPGSLGGLIVGLQELELRPTVQQVNWGTGAAATAGAISMGAVGLKLRIGGKVALTVATHCFVDPALTLTTKNNIQELSKRMAIKVVMSRPVAALCKTKPVAWCLKKFSDNSALGKLVYLGSSKEPVGRITETFDKPSTVIPYPHGYRHDLSLVTQEGKPLPDITPPVNGPRLLPEFAHPAVALAGSPVFTLAYEASSPNTPKPITGHVISDLQKNELVEGVQYLWQEGQWQRSLLWRTEKDYETVQGTSGSVLCVGSPDRMEPVQAVLFQNYETPFPFPWALKYTEPQPLDHYRDTLERPPGPLKTVSPTLFCLKGGFFLPEEIQKATIIAARVGN</sequence>
<dbReference type="Proteomes" id="UP000275078">
    <property type="component" value="Unassembled WGS sequence"/>
</dbReference>